<dbReference type="Pfam" id="PF02720">
    <property type="entry name" value="DUF222"/>
    <property type="match status" value="1"/>
</dbReference>
<comment type="caution">
    <text evidence="3">The sequence shown here is derived from an EMBL/GenBank/DDBJ whole genome shotgun (WGS) entry which is preliminary data.</text>
</comment>
<sequence>MEKNPAVVQAEEAVEAAVAAFMAALAGGSTAGAAGGPDAAVGPGAAAGNDDDPVQRVADRALDVLAMVARSEAKMAAVKAEAVAVFAAATAVLNGPASSPQEATAQDRSLVAEVGCVLAIGDRAAGALLAESHALTTSLPRCLAALQSATISWAHARTMVEQTASLDPAAAGALEAHFLDPDAPDAARGCPIGEMPAYRFKAKARGWRERHHPESLEKRHAKGVADRRVEFWPDSDGMAWVAGYLPAAQASAIRNRLSAIARGMQGPNEPRTMPELCADIFSDGLLNSGAGINPGNSSESGEAYSPDGGEGPTSGPSSSGIRAQVLVTVPVFSLMGLTEEPAVLDGFGPIPASMARKLLAEGADSFYRVLVDPRDGAPLEIGRTSYRVGKAMRNWLRLRDGKCPFPGCNNSSLDNDADHILAWHQGGTTGVSNLGQPCPKHHKLRHSSGWKPTPATKTEPPGWTSPSGRHYKSEHQDWEPPHWPEQLKPEWLVDGSTVGGSVAGGAVAGGSIEGAQTGVFLKQAMPSSAVPVRDQSDLDAAVLYPEGQGIPQAALSQHIISLLDEADDAVRFLDPPEVDLPEDPGVPENELPQDPFGEFYLMLELEHLRRQTPF</sequence>
<evidence type="ECO:0000259" key="2">
    <source>
        <dbReference type="SMART" id="SM00507"/>
    </source>
</evidence>
<feature type="domain" description="HNH nuclease" evidence="2">
    <location>
        <begin position="391"/>
        <end position="443"/>
    </location>
</feature>
<gene>
    <name evidence="3" type="ORF">QFZ36_000114</name>
</gene>
<reference evidence="3 4" key="1">
    <citation type="submission" date="2023-07" db="EMBL/GenBank/DDBJ databases">
        <title>Comparative genomics of wheat-associated soil bacteria to identify genetic determinants of phenazine resistance.</title>
        <authorList>
            <person name="Mouncey N."/>
        </authorList>
    </citation>
    <scope>NUCLEOTIDE SEQUENCE [LARGE SCALE GENOMIC DNA]</scope>
    <source>
        <strain evidence="3 4">W1I3</strain>
    </source>
</reference>
<accession>A0ABU0PF11</accession>
<evidence type="ECO:0000256" key="1">
    <source>
        <dbReference type="SAM" id="MobiDB-lite"/>
    </source>
</evidence>
<dbReference type="InterPro" id="IPR003615">
    <property type="entry name" value="HNH_nuc"/>
</dbReference>
<organism evidence="3 4">
    <name type="scientific">Pseudarthrobacter siccitolerans</name>
    <dbReference type="NCBI Taxonomy" id="861266"/>
    <lineage>
        <taxon>Bacteria</taxon>
        <taxon>Bacillati</taxon>
        <taxon>Actinomycetota</taxon>
        <taxon>Actinomycetes</taxon>
        <taxon>Micrococcales</taxon>
        <taxon>Micrococcaceae</taxon>
        <taxon>Pseudarthrobacter</taxon>
    </lineage>
</organism>
<dbReference type="CDD" id="cd00085">
    <property type="entry name" value="HNHc"/>
    <property type="match status" value="1"/>
</dbReference>
<dbReference type="InterPro" id="IPR003870">
    <property type="entry name" value="DUF222"/>
</dbReference>
<evidence type="ECO:0000313" key="3">
    <source>
        <dbReference type="EMBL" id="MDQ0672553.1"/>
    </source>
</evidence>
<dbReference type="EMBL" id="JAUSXB010000001">
    <property type="protein sequence ID" value="MDQ0672553.1"/>
    <property type="molecule type" value="Genomic_DNA"/>
</dbReference>
<feature type="region of interest" description="Disordered" evidence="1">
    <location>
        <begin position="438"/>
        <end position="480"/>
    </location>
</feature>
<keyword evidence="4" id="KW-1185">Reference proteome</keyword>
<dbReference type="Proteomes" id="UP001236806">
    <property type="component" value="Unassembled WGS sequence"/>
</dbReference>
<dbReference type="RefSeq" id="WP_306633058.1">
    <property type="nucleotide sequence ID" value="NZ_JAUSXB010000001.1"/>
</dbReference>
<feature type="region of interest" description="Disordered" evidence="1">
    <location>
        <begin position="289"/>
        <end position="320"/>
    </location>
</feature>
<proteinExistence type="predicted"/>
<feature type="compositionally biased region" description="Basic and acidic residues" evidence="1">
    <location>
        <begin position="471"/>
        <end position="480"/>
    </location>
</feature>
<feature type="compositionally biased region" description="Basic residues" evidence="1">
    <location>
        <begin position="439"/>
        <end position="448"/>
    </location>
</feature>
<name>A0ABU0PF11_9MICC</name>
<evidence type="ECO:0000313" key="4">
    <source>
        <dbReference type="Proteomes" id="UP001236806"/>
    </source>
</evidence>
<dbReference type="SMART" id="SM00507">
    <property type="entry name" value="HNHc"/>
    <property type="match status" value="1"/>
</dbReference>
<protein>
    <recommendedName>
        <fullName evidence="2">HNH nuclease domain-containing protein</fullName>
    </recommendedName>
</protein>